<dbReference type="SUPFAM" id="SSF81296">
    <property type="entry name" value="E set domains"/>
    <property type="match status" value="1"/>
</dbReference>
<dbReference type="InterPro" id="IPR022407">
    <property type="entry name" value="OxRdtase_Mopterin_BS"/>
</dbReference>
<dbReference type="InterPro" id="IPR036374">
    <property type="entry name" value="OxRdtase_Mopterin-bd_sf"/>
</dbReference>
<dbReference type="GO" id="GO:0005739">
    <property type="term" value="C:mitochondrion"/>
    <property type="evidence" value="ECO:0007669"/>
    <property type="project" value="TreeGrafter"/>
</dbReference>
<keyword evidence="7" id="KW-0408">Iron</keyword>
<protein>
    <submittedName>
        <fullName evidence="9">Oxidoreductase molybdopterin binding domain</fullName>
    </submittedName>
</protein>
<evidence type="ECO:0000259" key="8">
    <source>
        <dbReference type="PROSITE" id="PS50255"/>
    </source>
</evidence>
<reference evidence="9" key="1">
    <citation type="submission" date="2019-09" db="EMBL/GenBank/DDBJ databases">
        <authorList>
            <person name="Needham M D."/>
        </authorList>
    </citation>
    <scope>NUCLEOTIDE SEQUENCE</scope>
</reference>
<dbReference type="GO" id="GO:0020037">
    <property type="term" value="F:heme binding"/>
    <property type="evidence" value="ECO:0007669"/>
    <property type="project" value="InterPro"/>
</dbReference>
<gene>
    <name evidence="9" type="ORF">CPAV1605_1447</name>
</gene>
<dbReference type="EMBL" id="CABVLZ010000008">
    <property type="protein sequence ID" value="VVU95692.1"/>
    <property type="molecule type" value="Genomic_DNA"/>
</dbReference>
<evidence type="ECO:0000256" key="2">
    <source>
        <dbReference type="ARBA" id="ARBA00011738"/>
    </source>
</evidence>
<dbReference type="GO" id="GO:0008482">
    <property type="term" value="F:sulfite oxidase activity"/>
    <property type="evidence" value="ECO:0007669"/>
    <property type="project" value="TreeGrafter"/>
</dbReference>
<dbReference type="Gene3D" id="3.90.420.10">
    <property type="entry name" value="Oxidoreductase, molybdopterin-binding domain"/>
    <property type="match status" value="1"/>
</dbReference>
<dbReference type="InterPro" id="IPR001199">
    <property type="entry name" value="Cyt_B5-like_heme/steroid-bd"/>
</dbReference>
<dbReference type="Pfam" id="PF00173">
    <property type="entry name" value="Cyt-b5"/>
    <property type="match status" value="1"/>
</dbReference>
<dbReference type="Pfam" id="PF00174">
    <property type="entry name" value="Oxidored_molyb"/>
    <property type="match status" value="1"/>
</dbReference>
<dbReference type="SUPFAM" id="SSF56524">
    <property type="entry name" value="Oxidoreductase molybdopterin-binding domain"/>
    <property type="match status" value="1"/>
</dbReference>
<dbReference type="InterPro" id="IPR008335">
    <property type="entry name" value="Mopterin_OxRdtase_euk"/>
</dbReference>
<dbReference type="PRINTS" id="PR00407">
    <property type="entry name" value="EUMOPTERIN"/>
</dbReference>
<dbReference type="InterPro" id="IPR036400">
    <property type="entry name" value="Cyt_B5-like_heme/steroid_sf"/>
</dbReference>
<evidence type="ECO:0000256" key="1">
    <source>
        <dbReference type="ARBA" id="ARBA00001924"/>
    </source>
</evidence>
<dbReference type="SUPFAM" id="SSF55856">
    <property type="entry name" value="Cytochrome b5-like heme/steroid binding domain"/>
    <property type="match status" value="1"/>
</dbReference>
<dbReference type="InterPro" id="IPR000572">
    <property type="entry name" value="OxRdtase_Mopterin-bd_dom"/>
</dbReference>
<feature type="domain" description="Cytochrome b5 heme-binding" evidence="8">
    <location>
        <begin position="48"/>
        <end position="126"/>
    </location>
</feature>
<evidence type="ECO:0000256" key="4">
    <source>
        <dbReference type="ARBA" id="ARBA00022617"/>
    </source>
</evidence>
<dbReference type="PANTHER" id="PTHR19372:SF7">
    <property type="entry name" value="SULFITE OXIDASE, MITOCHONDRIAL"/>
    <property type="match status" value="1"/>
</dbReference>
<dbReference type="PROSITE" id="PS00191">
    <property type="entry name" value="CYTOCHROME_B5_1"/>
    <property type="match status" value="1"/>
</dbReference>
<keyword evidence="5" id="KW-0479">Metal-binding</keyword>
<evidence type="ECO:0000313" key="9">
    <source>
        <dbReference type="EMBL" id="VVU95692.1"/>
    </source>
</evidence>
<dbReference type="GO" id="GO:0043546">
    <property type="term" value="F:molybdopterin cofactor binding"/>
    <property type="evidence" value="ECO:0007669"/>
    <property type="project" value="InterPro"/>
</dbReference>
<dbReference type="SMART" id="SM01117">
    <property type="entry name" value="Cyt-b5"/>
    <property type="match status" value="1"/>
</dbReference>
<dbReference type="GO" id="GO:0030151">
    <property type="term" value="F:molybdenum ion binding"/>
    <property type="evidence" value="ECO:0007669"/>
    <property type="project" value="InterPro"/>
</dbReference>
<name>A0A5E8CMC0_9ZZZZ</name>
<dbReference type="PROSITE" id="PS50255">
    <property type="entry name" value="CYTOCHROME_B5_2"/>
    <property type="match status" value="1"/>
</dbReference>
<dbReference type="FunFam" id="3.10.120.10:FF:000007">
    <property type="entry name" value="Sulfite oxidase, mitochondrial"/>
    <property type="match status" value="1"/>
</dbReference>
<keyword evidence="6" id="KW-0560">Oxidoreductase</keyword>
<dbReference type="InterPro" id="IPR018506">
    <property type="entry name" value="Cyt_B5_heme-BS"/>
</dbReference>
<evidence type="ECO:0000256" key="3">
    <source>
        <dbReference type="ARBA" id="ARBA00022505"/>
    </source>
</evidence>
<evidence type="ECO:0000256" key="5">
    <source>
        <dbReference type="ARBA" id="ARBA00022723"/>
    </source>
</evidence>
<dbReference type="Gene3D" id="3.10.120.10">
    <property type="entry name" value="Cytochrome b5-like heme/steroid binding domain"/>
    <property type="match status" value="1"/>
</dbReference>
<dbReference type="GO" id="GO:0006790">
    <property type="term" value="P:sulfur compound metabolic process"/>
    <property type="evidence" value="ECO:0007669"/>
    <property type="project" value="TreeGrafter"/>
</dbReference>
<keyword evidence="3" id="KW-0500">Molybdenum</keyword>
<dbReference type="PROSITE" id="PS00559">
    <property type="entry name" value="MOLYBDOPTERIN_EUK"/>
    <property type="match status" value="1"/>
</dbReference>
<sequence>MIEYHLEKYKILFLMIFSNLKNIIRNNKILLGSGALLGSGCFYNMNKKKYYTIEELEEHNKEGDIWVEHKRKIYNVSDFVNNHPGGKDKILLAGGSSITPYWNLYKQHNTPEIDKILNQYFIGYLDPEETIDEDNYNHYIEDPIRHTNNFIHKKEPYNCEPFPQDLINDYLTPKNIWFIRNHHPVPKLDKDYSVKISGNGLTTINLSLEDIKNKYHKKDIISTIQCAGNRRKEFNNLEKTLGLNWNIGAISNAKWSGISLKEVINDLKENDQEFKNNKHIHFIGYDAPFATSISIQDFLEDKVDILIAYEMNDLELQPDNGYPIRIIAPGYAGSKNVKWIKEIIFSHDENDSNWQSGIAYKILPNFIKKVENIDPKKIKNISTIEKPPIQSFICYPLNNSTFKINELENLKIKGIAYSGGGKNITKVEVSVDKINWLPVDLKSGADQNINQAWAWTFWEYKLDKNITKNIIPGKYNIYVRAYDVNNEKQTDNLKQTWNLRGLNNNNYHNVECKISR</sequence>
<dbReference type="InterPro" id="IPR005066">
    <property type="entry name" value="MoCF_OxRdtse_dimer"/>
</dbReference>
<dbReference type="PANTHER" id="PTHR19372">
    <property type="entry name" value="SULFITE REDUCTASE"/>
    <property type="match status" value="1"/>
</dbReference>
<evidence type="ECO:0000256" key="6">
    <source>
        <dbReference type="ARBA" id="ARBA00023002"/>
    </source>
</evidence>
<dbReference type="InterPro" id="IPR014756">
    <property type="entry name" value="Ig_E-set"/>
</dbReference>
<evidence type="ECO:0000256" key="7">
    <source>
        <dbReference type="ARBA" id="ARBA00023004"/>
    </source>
</evidence>
<comment type="cofactor">
    <cofactor evidence="1">
        <name>Mo-molybdopterin</name>
        <dbReference type="ChEBI" id="CHEBI:71302"/>
    </cofactor>
</comment>
<proteinExistence type="predicted"/>
<dbReference type="Pfam" id="PF03404">
    <property type="entry name" value="Mo-co_dimer"/>
    <property type="match status" value="1"/>
</dbReference>
<accession>A0A5E8CMC0</accession>
<comment type="subunit">
    <text evidence="2">Homodimer.</text>
</comment>
<keyword evidence="4" id="KW-0349">Heme</keyword>
<dbReference type="AlphaFoldDB" id="A0A5E8CMC0"/>
<organism evidence="9">
    <name type="scientific">seawater metagenome</name>
    <dbReference type="NCBI Taxonomy" id="1561972"/>
    <lineage>
        <taxon>unclassified sequences</taxon>
        <taxon>metagenomes</taxon>
        <taxon>ecological metagenomes</taxon>
    </lineage>
</organism>
<dbReference type="Gene3D" id="2.60.40.650">
    <property type="match status" value="1"/>
</dbReference>